<comment type="function">
    <text evidence="7">Functions as a peptidoglycan terminase that cleaves nascent peptidoglycan strands endolytically to terminate their elongation.</text>
</comment>
<name>A0ABT8RF30_9BACT</name>
<dbReference type="EC" id="4.2.2.29" evidence="7"/>
<dbReference type="Gene3D" id="3.30.1490.480">
    <property type="entry name" value="Endolytic murein transglycosylase"/>
    <property type="match status" value="1"/>
</dbReference>
<evidence type="ECO:0000256" key="3">
    <source>
        <dbReference type="ARBA" id="ARBA00022989"/>
    </source>
</evidence>
<evidence type="ECO:0000256" key="4">
    <source>
        <dbReference type="ARBA" id="ARBA00023136"/>
    </source>
</evidence>
<keyword evidence="1 7" id="KW-1003">Cell membrane</keyword>
<evidence type="ECO:0000256" key="6">
    <source>
        <dbReference type="ARBA" id="ARBA00023316"/>
    </source>
</evidence>
<dbReference type="Pfam" id="PF02618">
    <property type="entry name" value="YceG"/>
    <property type="match status" value="1"/>
</dbReference>
<dbReference type="NCBIfam" id="TIGR00247">
    <property type="entry name" value="endolytic transglycosylase MltG"/>
    <property type="match status" value="1"/>
</dbReference>
<dbReference type="Proteomes" id="UP001168528">
    <property type="component" value="Unassembled WGS sequence"/>
</dbReference>
<evidence type="ECO:0000256" key="2">
    <source>
        <dbReference type="ARBA" id="ARBA00022692"/>
    </source>
</evidence>
<dbReference type="PANTHER" id="PTHR30518">
    <property type="entry name" value="ENDOLYTIC MUREIN TRANSGLYCOSYLASE"/>
    <property type="match status" value="1"/>
</dbReference>
<feature type="transmembrane region" description="Helical" evidence="7">
    <location>
        <begin position="7"/>
        <end position="27"/>
    </location>
</feature>
<evidence type="ECO:0000256" key="1">
    <source>
        <dbReference type="ARBA" id="ARBA00022475"/>
    </source>
</evidence>
<comment type="subcellular location">
    <subcellularLocation>
        <location evidence="7">Cell membrane</location>
        <topology evidence="7">Single-pass membrane protein</topology>
    </subcellularLocation>
</comment>
<accession>A0ABT8RF30</accession>
<comment type="caution">
    <text evidence="8">The sequence shown here is derived from an EMBL/GenBank/DDBJ whole genome shotgun (WGS) entry which is preliminary data.</text>
</comment>
<evidence type="ECO:0000313" key="8">
    <source>
        <dbReference type="EMBL" id="MDO1450296.1"/>
    </source>
</evidence>
<evidence type="ECO:0000256" key="7">
    <source>
        <dbReference type="HAMAP-Rule" id="MF_02065"/>
    </source>
</evidence>
<comment type="similarity">
    <text evidence="7">Belongs to the transglycosylase MltG family.</text>
</comment>
<feature type="site" description="Important for catalytic activity" evidence="7">
    <location>
        <position position="220"/>
    </location>
</feature>
<reference evidence="8" key="1">
    <citation type="submission" date="2023-07" db="EMBL/GenBank/DDBJ databases">
        <title>The genome sequence of Rhodocytophaga aerolata KACC 12507.</title>
        <authorList>
            <person name="Zhang X."/>
        </authorList>
    </citation>
    <scope>NUCLEOTIDE SEQUENCE</scope>
    <source>
        <strain evidence="8">KACC 12507</strain>
    </source>
</reference>
<dbReference type="PANTHER" id="PTHR30518:SF2">
    <property type="entry name" value="ENDOLYTIC MUREIN TRANSGLYCOSYLASE"/>
    <property type="match status" value="1"/>
</dbReference>
<keyword evidence="6 7" id="KW-0961">Cell wall biogenesis/degradation</keyword>
<keyword evidence="2 7" id="KW-0812">Transmembrane</keyword>
<protein>
    <recommendedName>
        <fullName evidence="7">Endolytic murein transglycosylase</fullName>
        <ecNumber evidence="7">4.2.2.29</ecNumber>
    </recommendedName>
    <alternativeName>
        <fullName evidence="7">Peptidoglycan lytic transglycosylase</fullName>
    </alternativeName>
    <alternativeName>
        <fullName evidence="7">Peptidoglycan polymerization terminase</fullName>
    </alternativeName>
</protein>
<organism evidence="8 9">
    <name type="scientific">Rhodocytophaga aerolata</name>
    <dbReference type="NCBI Taxonomy" id="455078"/>
    <lineage>
        <taxon>Bacteria</taxon>
        <taxon>Pseudomonadati</taxon>
        <taxon>Bacteroidota</taxon>
        <taxon>Cytophagia</taxon>
        <taxon>Cytophagales</taxon>
        <taxon>Rhodocytophagaceae</taxon>
        <taxon>Rhodocytophaga</taxon>
    </lineage>
</organism>
<dbReference type="Gene3D" id="3.30.160.60">
    <property type="entry name" value="Classic Zinc Finger"/>
    <property type="match status" value="1"/>
</dbReference>
<gene>
    <name evidence="7 8" type="primary">mltG</name>
    <name evidence="8" type="ORF">Q0590_28715</name>
</gene>
<keyword evidence="4 7" id="KW-0472">Membrane</keyword>
<dbReference type="HAMAP" id="MF_02065">
    <property type="entry name" value="MltG"/>
    <property type="match status" value="1"/>
</dbReference>
<dbReference type="RefSeq" id="WP_302041098.1">
    <property type="nucleotide sequence ID" value="NZ_JAUKPO010000028.1"/>
</dbReference>
<dbReference type="InterPro" id="IPR003770">
    <property type="entry name" value="MLTG-like"/>
</dbReference>
<comment type="catalytic activity">
    <reaction evidence="7">
        <text>a peptidoglycan chain = a peptidoglycan chain with N-acetyl-1,6-anhydromuramyl-[peptide] at the reducing end + a peptidoglycan chain with N-acetylglucosamine at the non-reducing end.</text>
        <dbReference type="EC" id="4.2.2.29"/>
    </reaction>
</comment>
<keyword evidence="9" id="KW-1185">Reference proteome</keyword>
<keyword evidence="3 7" id="KW-1133">Transmembrane helix</keyword>
<evidence type="ECO:0000256" key="5">
    <source>
        <dbReference type="ARBA" id="ARBA00023239"/>
    </source>
</evidence>
<sequence>MFKSKKLLAGVIITFSILLATFSFYIYQVVKTPNLQVDKQDTYLYIPTGATYETVLDSIQRKDIVHDIMSFRLLAKMLDYPETVKPGRYLIKKDMGNRDALLMLRAGRQSPVKLTFNNIRLKEELAGRLTRNLEADSATFNQLITDKEVVSRYGFDTTTIMCMFLPNTYEMYWNTSAEKLLERMYKEYTSYWTEERLQKAKDLNFTPVQVSILASIVQAEQAQKADERPKVAGLYINRLRTGMPLQADPTLVFGLRNFGLKRILKVHMDVDSPYNTYRNTGLPPGPINLPSISSLNAVLNYEKHDYIYMCAKEDFSGYHNFAVNYSDHLKNARLYQKALNAANIK</sequence>
<keyword evidence="5 7" id="KW-0456">Lyase</keyword>
<proteinExistence type="inferred from homology"/>
<dbReference type="EMBL" id="JAUKPO010000028">
    <property type="protein sequence ID" value="MDO1450296.1"/>
    <property type="molecule type" value="Genomic_DNA"/>
</dbReference>
<evidence type="ECO:0000313" key="9">
    <source>
        <dbReference type="Proteomes" id="UP001168528"/>
    </source>
</evidence>
<dbReference type="CDD" id="cd08010">
    <property type="entry name" value="MltG_like"/>
    <property type="match status" value="1"/>
</dbReference>